<evidence type="ECO:0000259" key="8">
    <source>
        <dbReference type="Pfam" id="PF22642"/>
    </source>
</evidence>
<protein>
    <recommendedName>
        <fullName evidence="6">Probable septum site-determining protein MinC</fullName>
    </recommendedName>
</protein>
<evidence type="ECO:0000256" key="4">
    <source>
        <dbReference type="ARBA" id="ARBA00023306"/>
    </source>
</evidence>
<evidence type="ECO:0000256" key="1">
    <source>
        <dbReference type="ARBA" id="ARBA00006291"/>
    </source>
</evidence>
<comment type="function">
    <text evidence="6">Cell division inhibitor that blocks the formation of polar Z ring septums. Rapidly oscillates between the poles of the cell to destabilize FtsZ filaments that have formed before they mature into polar Z rings. Prevents FtsZ polymerization.</text>
</comment>
<gene>
    <name evidence="6" type="primary">minC</name>
    <name evidence="9" type="ORF">WMO41_03645</name>
</gene>
<keyword evidence="3 6" id="KW-0717">Septation</keyword>
<accession>A0ABV1HKV7</accession>
<dbReference type="Gene3D" id="2.160.20.70">
    <property type="match status" value="1"/>
</dbReference>
<dbReference type="Proteomes" id="UP001437460">
    <property type="component" value="Unassembled WGS sequence"/>
</dbReference>
<dbReference type="InterPro" id="IPR005526">
    <property type="entry name" value="Septum_form_inhib_MinC_C"/>
</dbReference>
<comment type="similarity">
    <text evidence="1 6">Belongs to the MinC family.</text>
</comment>
<evidence type="ECO:0000256" key="5">
    <source>
        <dbReference type="ARBA" id="ARBA00046874"/>
    </source>
</evidence>
<evidence type="ECO:0000313" key="9">
    <source>
        <dbReference type="EMBL" id="MEQ2562273.1"/>
    </source>
</evidence>
<dbReference type="EMBL" id="JBBMFJ010000004">
    <property type="protein sequence ID" value="MEQ2562273.1"/>
    <property type="molecule type" value="Genomic_DNA"/>
</dbReference>
<dbReference type="InterPro" id="IPR016098">
    <property type="entry name" value="CAP/MinC_C"/>
</dbReference>
<keyword evidence="10" id="KW-1185">Reference proteome</keyword>
<dbReference type="PANTHER" id="PTHR34108:SF1">
    <property type="entry name" value="SEPTUM SITE-DETERMINING PROTEIN MINC"/>
    <property type="match status" value="1"/>
</dbReference>
<feature type="domain" description="Septum site-determining protein MinC N-terminal" evidence="8">
    <location>
        <begin position="5"/>
        <end position="76"/>
    </location>
</feature>
<dbReference type="InterPro" id="IPR055219">
    <property type="entry name" value="MinC_N_1"/>
</dbReference>
<evidence type="ECO:0000256" key="2">
    <source>
        <dbReference type="ARBA" id="ARBA00022618"/>
    </source>
</evidence>
<name>A0ABV1HKV7_9FIRM</name>
<reference evidence="9 10" key="1">
    <citation type="submission" date="2024-03" db="EMBL/GenBank/DDBJ databases">
        <title>Human intestinal bacterial collection.</title>
        <authorList>
            <person name="Pauvert C."/>
            <person name="Hitch T.C.A."/>
            <person name="Clavel T."/>
        </authorList>
    </citation>
    <scope>NUCLEOTIDE SEQUENCE [LARGE SCALE GENOMIC DNA]</scope>
    <source>
        <strain evidence="9 10">CLA-AP-H27</strain>
    </source>
</reference>
<dbReference type="SUPFAM" id="SSF63848">
    <property type="entry name" value="Cell-division inhibitor MinC, C-terminal domain"/>
    <property type="match status" value="1"/>
</dbReference>
<comment type="subunit">
    <text evidence="5 6">Interacts with MinD and FtsZ.</text>
</comment>
<evidence type="ECO:0000313" key="10">
    <source>
        <dbReference type="Proteomes" id="UP001437460"/>
    </source>
</evidence>
<dbReference type="InterPro" id="IPR036145">
    <property type="entry name" value="MinC_C_sf"/>
</dbReference>
<dbReference type="HAMAP" id="MF_00267">
    <property type="entry name" value="MinC"/>
    <property type="match status" value="1"/>
</dbReference>
<evidence type="ECO:0000256" key="3">
    <source>
        <dbReference type="ARBA" id="ARBA00023210"/>
    </source>
</evidence>
<dbReference type="RefSeq" id="WP_349228598.1">
    <property type="nucleotide sequence ID" value="NZ_JBBMFJ010000004.1"/>
</dbReference>
<evidence type="ECO:0000259" key="7">
    <source>
        <dbReference type="Pfam" id="PF03775"/>
    </source>
</evidence>
<feature type="domain" description="Septum formation inhibitor MinC C-terminal" evidence="7">
    <location>
        <begin position="109"/>
        <end position="201"/>
    </location>
</feature>
<sequence>MKNRIVIKSSKAGMTVILDPECSFEELIAELATKFKESARFWGNAQMALLLQGRPLTAAQEMQIVNTITENSGIEVLCLLDQDLERVERCEKALNQKLMELSERTGQFYRGDLHRGESIESEASIVIIGDVRHGARVAAKGNIIVLGELRGSVHAGVAGNREAVVAAMEMAPLQIRIADISCHYGDKGKKLGKGPMIASVENCSICTKVIKKSFLNMLNFN</sequence>
<dbReference type="Pfam" id="PF22642">
    <property type="entry name" value="MinC_N_1"/>
    <property type="match status" value="1"/>
</dbReference>
<comment type="caution">
    <text evidence="9">The sequence shown here is derived from an EMBL/GenBank/DDBJ whole genome shotgun (WGS) entry which is preliminary data.</text>
</comment>
<evidence type="ECO:0000256" key="6">
    <source>
        <dbReference type="HAMAP-Rule" id="MF_00267"/>
    </source>
</evidence>
<dbReference type="Gene3D" id="3.30.160.540">
    <property type="match status" value="1"/>
</dbReference>
<dbReference type="PANTHER" id="PTHR34108">
    <property type="entry name" value="SEPTUM SITE-DETERMINING PROTEIN MINC"/>
    <property type="match status" value="1"/>
</dbReference>
<dbReference type="Pfam" id="PF03775">
    <property type="entry name" value="MinC_C"/>
    <property type="match status" value="1"/>
</dbReference>
<dbReference type="InterPro" id="IPR013033">
    <property type="entry name" value="MinC"/>
</dbReference>
<keyword evidence="2 6" id="KW-0132">Cell division</keyword>
<organism evidence="9 10">
    <name type="scientific">Ventrimonas faecis</name>
    <dbReference type="NCBI Taxonomy" id="3133170"/>
    <lineage>
        <taxon>Bacteria</taxon>
        <taxon>Bacillati</taxon>
        <taxon>Bacillota</taxon>
        <taxon>Clostridia</taxon>
        <taxon>Lachnospirales</taxon>
        <taxon>Lachnospiraceae</taxon>
        <taxon>Ventrimonas</taxon>
    </lineage>
</organism>
<proteinExistence type="inferred from homology"/>
<keyword evidence="4 6" id="KW-0131">Cell cycle</keyword>